<keyword evidence="10" id="KW-1185">Reference proteome</keyword>
<organism evidence="9 10">
    <name type="scientific">Desemzia incerta</name>
    <dbReference type="NCBI Taxonomy" id="82801"/>
    <lineage>
        <taxon>Bacteria</taxon>
        <taxon>Bacillati</taxon>
        <taxon>Bacillota</taxon>
        <taxon>Bacilli</taxon>
        <taxon>Lactobacillales</taxon>
        <taxon>Carnobacteriaceae</taxon>
        <taxon>Desemzia</taxon>
    </lineage>
</organism>
<feature type="transmembrane region" description="Helical" evidence="7">
    <location>
        <begin position="105"/>
        <end position="125"/>
    </location>
</feature>
<comment type="subcellular location">
    <subcellularLocation>
        <location evidence="1 7">Cell membrane</location>
        <topology evidence="1 7">Multi-pass membrane protein</topology>
    </subcellularLocation>
</comment>
<sequence length="295" mass="33261">MLSKKRNKLFYLFTFPWIIGFLLLTAGPMVYSLYLSFTNSSGFGTPEFVGLDNYKQMFSDDPLFWKSLGNTIFYTLLSVPLSLVTGYLLAVLLNTKVKFMGVFRTIFYLPSIVPTVATSLLWMLIFQPNFGIANAILDFFNLPTSMWLLSEQMVKPTLIIMSLWGVGGGMVIYLAGLQEVPTSLYEAAEIDGASSWHKFWNITVPITSPVIFFQLIMGLIGSLQVFTQAYVVSGGSGGPNYQSMFFVFYLYQQGFQFFNQGYGSALAWMLFILVLILTAFVFKFIGKQVYYESGD</sequence>
<dbReference type="GO" id="GO:0005886">
    <property type="term" value="C:plasma membrane"/>
    <property type="evidence" value="ECO:0007669"/>
    <property type="project" value="UniProtKB-SubCell"/>
</dbReference>
<protein>
    <submittedName>
        <fullName evidence="9">Carbohydrate ABC transporter membrane protein 1, CUT1 family</fullName>
    </submittedName>
</protein>
<dbReference type="InterPro" id="IPR035906">
    <property type="entry name" value="MetI-like_sf"/>
</dbReference>
<evidence type="ECO:0000259" key="8">
    <source>
        <dbReference type="PROSITE" id="PS50928"/>
    </source>
</evidence>
<evidence type="ECO:0000256" key="2">
    <source>
        <dbReference type="ARBA" id="ARBA00022448"/>
    </source>
</evidence>
<dbReference type="EMBL" id="FOXW01000006">
    <property type="protein sequence ID" value="SFQ37950.1"/>
    <property type="molecule type" value="Genomic_DNA"/>
</dbReference>
<evidence type="ECO:0000256" key="4">
    <source>
        <dbReference type="ARBA" id="ARBA00022692"/>
    </source>
</evidence>
<dbReference type="InterPro" id="IPR000515">
    <property type="entry name" value="MetI-like"/>
</dbReference>
<feature type="transmembrane region" description="Helical" evidence="7">
    <location>
        <begin position="210"/>
        <end position="231"/>
    </location>
</feature>
<name>A0A1I5Y1G5_9LACT</name>
<gene>
    <name evidence="9" type="ORF">SAMN04488506_1704</name>
</gene>
<dbReference type="PANTHER" id="PTHR30193:SF1">
    <property type="entry name" value="ABC TRANSPORTER PERMEASE PROTEIN YESP-RELATED"/>
    <property type="match status" value="1"/>
</dbReference>
<evidence type="ECO:0000256" key="1">
    <source>
        <dbReference type="ARBA" id="ARBA00004651"/>
    </source>
</evidence>
<dbReference type="CDD" id="cd06261">
    <property type="entry name" value="TM_PBP2"/>
    <property type="match status" value="1"/>
</dbReference>
<feature type="transmembrane region" description="Helical" evidence="7">
    <location>
        <begin position="9"/>
        <end position="34"/>
    </location>
</feature>
<feature type="transmembrane region" description="Helical" evidence="7">
    <location>
        <begin position="157"/>
        <end position="176"/>
    </location>
</feature>
<evidence type="ECO:0000256" key="3">
    <source>
        <dbReference type="ARBA" id="ARBA00022475"/>
    </source>
</evidence>
<feature type="domain" description="ABC transmembrane type-1" evidence="8">
    <location>
        <begin position="68"/>
        <end position="281"/>
    </location>
</feature>
<dbReference type="PANTHER" id="PTHR30193">
    <property type="entry name" value="ABC TRANSPORTER PERMEASE PROTEIN"/>
    <property type="match status" value="1"/>
</dbReference>
<accession>A0A1I5Y1G5</accession>
<dbReference type="PROSITE" id="PS50928">
    <property type="entry name" value="ABC_TM1"/>
    <property type="match status" value="1"/>
</dbReference>
<evidence type="ECO:0000256" key="5">
    <source>
        <dbReference type="ARBA" id="ARBA00022989"/>
    </source>
</evidence>
<dbReference type="Proteomes" id="UP000199136">
    <property type="component" value="Unassembled WGS sequence"/>
</dbReference>
<dbReference type="AlphaFoldDB" id="A0A1I5Y1G5"/>
<evidence type="ECO:0000256" key="6">
    <source>
        <dbReference type="ARBA" id="ARBA00023136"/>
    </source>
</evidence>
<keyword evidence="5 7" id="KW-1133">Transmembrane helix</keyword>
<keyword evidence="2 7" id="KW-0813">Transport</keyword>
<proteinExistence type="inferred from homology"/>
<dbReference type="Pfam" id="PF00528">
    <property type="entry name" value="BPD_transp_1"/>
    <property type="match status" value="1"/>
</dbReference>
<evidence type="ECO:0000256" key="7">
    <source>
        <dbReference type="RuleBase" id="RU363032"/>
    </source>
</evidence>
<dbReference type="SUPFAM" id="SSF161098">
    <property type="entry name" value="MetI-like"/>
    <property type="match status" value="1"/>
</dbReference>
<feature type="transmembrane region" description="Helical" evidence="7">
    <location>
        <begin position="72"/>
        <end position="93"/>
    </location>
</feature>
<dbReference type="InterPro" id="IPR051393">
    <property type="entry name" value="ABC_transporter_permease"/>
</dbReference>
<reference evidence="9 10" key="1">
    <citation type="submission" date="2016-10" db="EMBL/GenBank/DDBJ databases">
        <authorList>
            <person name="de Groot N.N."/>
        </authorList>
    </citation>
    <scope>NUCLEOTIDE SEQUENCE [LARGE SCALE GENOMIC DNA]</scope>
    <source>
        <strain evidence="9 10">DSM 20581</strain>
    </source>
</reference>
<feature type="transmembrane region" description="Helical" evidence="7">
    <location>
        <begin position="265"/>
        <end position="285"/>
    </location>
</feature>
<keyword evidence="4 7" id="KW-0812">Transmembrane</keyword>
<dbReference type="RefSeq" id="WP_092480740.1">
    <property type="nucleotide sequence ID" value="NZ_FOXW01000006.1"/>
</dbReference>
<keyword evidence="6 7" id="KW-0472">Membrane</keyword>
<keyword evidence="3" id="KW-1003">Cell membrane</keyword>
<feature type="transmembrane region" description="Helical" evidence="7">
    <location>
        <begin position="131"/>
        <end position="150"/>
    </location>
</feature>
<dbReference type="STRING" id="82801.SAMN04488506_1704"/>
<dbReference type="OrthoDB" id="2168559at2"/>
<dbReference type="Gene3D" id="1.10.3720.10">
    <property type="entry name" value="MetI-like"/>
    <property type="match status" value="1"/>
</dbReference>
<evidence type="ECO:0000313" key="9">
    <source>
        <dbReference type="EMBL" id="SFQ37950.1"/>
    </source>
</evidence>
<comment type="similarity">
    <text evidence="7">Belongs to the binding-protein-dependent transport system permease family.</text>
</comment>
<evidence type="ECO:0000313" key="10">
    <source>
        <dbReference type="Proteomes" id="UP000199136"/>
    </source>
</evidence>
<dbReference type="GO" id="GO:0055085">
    <property type="term" value="P:transmembrane transport"/>
    <property type="evidence" value="ECO:0007669"/>
    <property type="project" value="InterPro"/>
</dbReference>